<protein>
    <submittedName>
        <fullName evidence="1">Uncharacterized protein</fullName>
    </submittedName>
</protein>
<comment type="caution">
    <text evidence="1">The sequence shown here is derived from an EMBL/GenBank/DDBJ whole genome shotgun (WGS) entry which is preliminary data.</text>
</comment>
<dbReference type="Proteomes" id="UP000326396">
    <property type="component" value="Linkage Group LG12"/>
</dbReference>
<evidence type="ECO:0000313" key="2">
    <source>
        <dbReference type="Proteomes" id="UP000326396"/>
    </source>
</evidence>
<gene>
    <name evidence="1" type="ORF">E3N88_08900</name>
</gene>
<reference evidence="1 2" key="1">
    <citation type="submission" date="2019-05" db="EMBL/GenBank/DDBJ databases">
        <title>Mikania micrantha, genome provides insights into the molecular mechanism of rapid growth.</title>
        <authorList>
            <person name="Liu B."/>
        </authorList>
    </citation>
    <scope>NUCLEOTIDE SEQUENCE [LARGE SCALE GENOMIC DNA]</scope>
    <source>
        <strain evidence="1">NLD-2019</strain>
        <tissue evidence="1">Leaf</tissue>
    </source>
</reference>
<name>A0A5N6PHM3_9ASTR</name>
<proteinExistence type="predicted"/>
<organism evidence="1 2">
    <name type="scientific">Mikania micrantha</name>
    <name type="common">bitter vine</name>
    <dbReference type="NCBI Taxonomy" id="192012"/>
    <lineage>
        <taxon>Eukaryota</taxon>
        <taxon>Viridiplantae</taxon>
        <taxon>Streptophyta</taxon>
        <taxon>Embryophyta</taxon>
        <taxon>Tracheophyta</taxon>
        <taxon>Spermatophyta</taxon>
        <taxon>Magnoliopsida</taxon>
        <taxon>eudicotyledons</taxon>
        <taxon>Gunneridae</taxon>
        <taxon>Pentapetalae</taxon>
        <taxon>asterids</taxon>
        <taxon>campanulids</taxon>
        <taxon>Asterales</taxon>
        <taxon>Asteraceae</taxon>
        <taxon>Asteroideae</taxon>
        <taxon>Heliantheae alliance</taxon>
        <taxon>Eupatorieae</taxon>
        <taxon>Mikania</taxon>
    </lineage>
</organism>
<keyword evidence="2" id="KW-1185">Reference proteome</keyword>
<dbReference type="EMBL" id="SZYD01000004">
    <property type="protein sequence ID" value="KAD6454194.1"/>
    <property type="molecule type" value="Genomic_DNA"/>
</dbReference>
<evidence type="ECO:0000313" key="1">
    <source>
        <dbReference type="EMBL" id="KAD6454194.1"/>
    </source>
</evidence>
<accession>A0A5N6PHM3</accession>
<dbReference type="AlphaFoldDB" id="A0A5N6PHM3"/>
<sequence length="130" mass="15657">MDARKMESRHQVINTSFWHKRSRNECSGEREQLHEKREKEFWILNSSRYARTTRTLSRYATLGKDHFTPDLMMPVDPTILSGSGTRRATRRVWRCMSRYATGLEIQKIKFMFWKTGRGGFIRFLDDQRRH</sequence>